<dbReference type="PROSITE" id="PS50082">
    <property type="entry name" value="WD_REPEATS_2"/>
    <property type="match status" value="3"/>
</dbReference>
<dbReference type="GO" id="GO:0030479">
    <property type="term" value="C:actin cortical patch"/>
    <property type="evidence" value="ECO:0007669"/>
    <property type="project" value="UniProtKB-ARBA"/>
</dbReference>
<dbReference type="SMART" id="SM01167">
    <property type="entry name" value="DUF1900"/>
    <property type="match status" value="1"/>
</dbReference>
<evidence type="ECO:0000256" key="9">
    <source>
        <dbReference type="RuleBase" id="RU280818"/>
    </source>
</evidence>
<dbReference type="InterPro" id="IPR036322">
    <property type="entry name" value="WD40_repeat_dom_sf"/>
</dbReference>
<dbReference type="GO" id="GO:0051015">
    <property type="term" value="F:actin filament binding"/>
    <property type="evidence" value="ECO:0007669"/>
    <property type="project" value="TreeGrafter"/>
</dbReference>
<name>A0A0D2P234_HYPSF</name>
<organism evidence="12 13">
    <name type="scientific">Hypholoma sublateritium (strain FD-334 SS-4)</name>
    <dbReference type="NCBI Taxonomy" id="945553"/>
    <lineage>
        <taxon>Eukaryota</taxon>
        <taxon>Fungi</taxon>
        <taxon>Dikarya</taxon>
        <taxon>Basidiomycota</taxon>
        <taxon>Agaricomycotina</taxon>
        <taxon>Agaricomycetes</taxon>
        <taxon>Agaricomycetidae</taxon>
        <taxon>Agaricales</taxon>
        <taxon>Agaricineae</taxon>
        <taxon>Strophariaceae</taxon>
        <taxon>Hypholoma</taxon>
    </lineage>
</organism>
<evidence type="ECO:0000259" key="11">
    <source>
        <dbReference type="SMART" id="SM01166"/>
    </source>
</evidence>
<evidence type="ECO:0000256" key="7">
    <source>
        <dbReference type="ARBA" id="ARBA00062568"/>
    </source>
</evidence>
<dbReference type="Proteomes" id="UP000054270">
    <property type="component" value="Unassembled WGS sequence"/>
</dbReference>
<feature type="repeat" description="WD" evidence="8">
    <location>
        <begin position="186"/>
        <end position="227"/>
    </location>
</feature>
<dbReference type="EMBL" id="KN817547">
    <property type="protein sequence ID" value="KJA22756.1"/>
    <property type="molecule type" value="Genomic_DNA"/>
</dbReference>
<feature type="repeat" description="WD" evidence="8">
    <location>
        <begin position="142"/>
        <end position="184"/>
    </location>
</feature>
<dbReference type="PANTHER" id="PTHR10856">
    <property type="entry name" value="CORONIN"/>
    <property type="match status" value="1"/>
</dbReference>
<keyword evidence="3 8" id="KW-0853">WD repeat</keyword>
<dbReference type="Pfam" id="PF00400">
    <property type="entry name" value="WD40"/>
    <property type="match status" value="2"/>
</dbReference>
<dbReference type="SMART" id="SM01166">
    <property type="entry name" value="DUF1899"/>
    <property type="match status" value="1"/>
</dbReference>
<evidence type="ECO:0000256" key="4">
    <source>
        <dbReference type="ARBA" id="ARBA00022737"/>
    </source>
</evidence>
<comment type="subunit">
    <text evidence="7">Binds to F-actin.</text>
</comment>
<dbReference type="GO" id="GO:0007015">
    <property type="term" value="P:actin filament organization"/>
    <property type="evidence" value="ECO:0007669"/>
    <property type="project" value="TreeGrafter"/>
</dbReference>
<dbReference type="Gene3D" id="2.130.10.10">
    <property type="entry name" value="YVTN repeat-like/Quinoprotein amine dehydrogenase"/>
    <property type="match status" value="1"/>
</dbReference>
<dbReference type="PANTHER" id="PTHR10856:SF0">
    <property type="entry name" value="CORONIN"/>
    <property type="match status" value="1"/>
</dbReference>
<evidence type="ECO:0000256" key="3">
    <source>
        <dbReference type="ARBA" id="ARBA00022574"/>
    </source>
</evidence>
<dbReference type="AlphaFoldDB" id="A0A0D2P234"/>
<protein>
    <recommendedName>
        <fullName evidence="9">Coronin</fullName>
    </recommendedName>
</protein>
<reference evidence="13" key="1">
    <citation type="submission" date="2014-04" db="EMBL/GenBank/DDBJ databases">
        <title>Evolutionary Origins and Diversification of the Mycorrhizal Mutualists.</title>
        <authorList>
            <consortium name="DOE Joint Genome Institute"/>
            <consortium name="Mycorrhizal Genomics Consortium"/>
            <person name="Kohler A."/>
            <person name="Kuo A."/>
            <person name="Nagy L.G."/>
            <person name="Floudas D."/>
            <person name="Copeland A."/>
            <person name="Barry K.W."/>
            <person name="Cichocki N."/>
            <person name="Veneault-Fourrey C."/>
            <person name="LaButti K."/>
            <person name="Lindquist E.A."/>
            <person name="Lipzen A."/>
            <person name="Lundell T."/>
            <person name="Morin E."/>
            <person name="Murat C."/>
            <person name="Riley R."/>
            <person name="Ohm R."/>
            <person name="Sun H."/>
            <person name="Tunlid A."/>
            <person name="Henrissat B."/>
            <person name="Grigoriev I.V."/>
            <person name="Hibbett D.S."/>
            <person name="Martin F."/>
        </authorList>
    </citation>
    <scope>NUCLEOTIDE SEQUENCE [LARGE SCALE GENOMIC DNA]</scope>
    <source>
        <strain evidence="13">FD-334 SS-4</strain>
    </source>
</reference>
<feature type="compositionally biased region" description="Low complexity" evidence="10">
    <location>
        <begin position="413"/>
        <end position="432"/>
    </location>
</feature>
<proteinExistence type="inferred from homology"/>
<keyword evidence="4 9" id="KW-0677">Repeat</keyword>
<gene>
    <name evidence="12" type="ORF">HYPSUDRAFT_201850</name>
</gene>
<feature type="region of interest" description="Disordered" evidence="10">
    <location>
        <begin position="413"/>
        <end position="456"/>
    </location>
</feature>
<dbReference type="SMART" id="SM00320">
    <property type="entry name" value="WD40"/>
    <property type="match status" value="4"/>
</dbReference>
<evidence type="ECO:0000256" key="8">
    <source>
        <dbReference type="PROSITE-ProRule" id="PRU00221"/>
    </source>
</evidence>
<evidence type="ECO:0000256" key="10">
    <source>
        <dbReference type="SAM" id="MobiDB-lite"/>
    </source>
</evidence>
<evidence type="ECO:0000256" key="1">
    <source>
        <dbReference type="ARBA" id="ARBA00009482"/>
    </source>
</evidence>
<keyword evidence="2" id="KW-0597">Phosphoprotein</keyword>
<dbReference type="FunFam" id="2.130.10.10:FF:000197">
    <property type="entry name" value="Coronin"/>
    <property type="match status" value="1"/>
</dbReference>
<dbReference type="OrthoDB" id="1850764at2759"/>
<feature type="region of interest" description="Disordered" evidence="10">
    <location>
        <begin position="472"/>
        <end position="501"/>
    </location>
</feature>
<feature type="compositionally biased region" description="Low complexity" evidence="10">
    <location>
        <begin position="443"/>
        <end position="456"/>
    </location>
</feature>
<sequence length="541" mass="58370">MSRFVRSSKYRHVFGQPAKKEHTIENVKVTNSAWDTNIVSASGKYLSVNWNASGGGAFAILPLPSPFHGISDFPHKLPDTIPMARSHTAAVLDTDWSPHNDSIVASGGEDGKVMIWKVESSMFEGWGQEGWVPQDFDPVLRIDASPRKVGQVLFHPTASNIVASSSGEYTVKLWDLANPEDPRSVLTGHSDIVQSLAFNPTGTLLATTSRDRKLRIFDPRVGREAVRTNDGHSGIKGSRVTWMGDLDKLATTGFSKMSDRQVAIWETGGLGNVKTISLDQSAGVVMPFWTDNNILFLAGKGDGNIRYYEYESDSLYALSEHKSSEPQRGMCFLPRRALNVADCEIARAYKVHGSSIEPIAFIVPRKADSFQSDIYPPAPSVEPSLTAAEFFNGKTAPLKLVGLGDGTVFSGPTPSAVHSSAAPPTPTPFSATVQSPSIQPTRSFSSGPASAVPPSSFGDPIIPAALPAKTWVPSPSAAPTPVESKPAASTQPSDNKAELELENERLKADLRDALEKIRNLELQVETIRANARRAAQTLLGE</sequence>
<feature type="repeat" description="WD" evidence="8">
    <location>
        <begin position="84"/>
        <end position="120"/>
    </location>
</feature>
<evidence type="ECO:0000313" key="13">
    <source>
        <dbReference type="Proteomes" id="UP000054270"/>
    </source>
</evidence>
<dbReference type="STRING" id="945553.A0A0D2P234"/>
<accession>A0A0D2P234</accession>
<keyword evidence="6" id="KW-0009">Actin-binding</keyword>
<keyword evidence="13" id="KW-1185">Reference proteome</keyword>
<evidence type="ECO:0000256" key="2">
    <source>
        <dbReference type="ARBA" id="ARBA00022553"/>
    </source>
</evidence>
<dbReference type="InterPro" id="IPR015943">
    <property type="entry name" value="WD40/YVTN_repeat-like_dom_sf"/>
</dbReference>
<dbReference type="OMA" id="NFQDDIY"/>
<dbReference type="Pfam" id="PF08953">
    <property type="entry name" value="DUF1899"/>
    <property type="match status" value="1"/>
</dbReference>
<dbReference type="Pfam" id="PF16300">
    <property type="entry name" value="WD40_4"/>
    <property type="match status" value="1"/>
</dbReference>
<keyword evidence="5" id="KW-0175">Coiled coil</keyword>
<comment type="similarity">
    <text evidence="1 9">Belongs to the WD repeat coronin family.</text>
</comment>
<feature type="compositionally biased region" description="Polar residues" evidence="10">
    <location>
        <begin position="433"/>
        <end position="442"/>
    </location>
</feature>
<dbReference type="InterPro" id="IPR015048">
    <property type="entry name" value="DUF1899"/>
</dbReference>
<evidence type="ECO:0000313" key="12">
    <source>
        <dbReference type="EMBL" id="KJA22756.1"/>
    </source>
</evidence>
<dbReference type="SUPFAM" id="SSF50978">
    <property type="entry name" value="WD40 repeat-like"/>
    <property type="match status" value="1"/>
</dbReference>
<dbReference type="PROSITE" id="PS50294">
    <property type="entry name" value="WD_REPEATS_REGION"/>
    <property type="match status" value="2"/>
</dbReference>
<evidence type="ECO:0000256" key="5">
    <source>
        <dbReference type="ARBA" id="ARBA00023054"/>
    </source>
</evidence>
<dbReference type="InterPro" id="IPR001680">
    <property type="entry name" value="WD40_rpt"/>
</dbReference>
<evidence type="ECO:0000256" key="6">
    <source>
        <dbReference type="ARBA" id="ARBA00023203"/>
    </source>
</evidence>
<feature type="domain" description="DUF1899" evidence="11">
    <location>
        <begin position="3"/>
        <end position="67"/>
    </location>
</feature>
<dbReference type="InterPro" id="IPR015505">
    <property type="entry name" value="Coronin"/>
</dbReference>